<feature type="chain" id="PRO_5041930305" evidence="2">
    <location>
        <begin position="16"/>
        <end position="293"/>
    </location>
</feature>
<evidence type="ECO:0000256" key="1">
    <source>
        <dbReference type="SAM" id="Phobius"/>
    </source>
</evidence>
<sequence length="293" mass="31865">MKYFSFLALVTLCLGIQDGVAIGYLPLKKTALAPIVPRGGVTSMIAPKTTAKILGTMCFFEGVANFLAPSESLDTWRSEEKDIQMSPVNEKVIRRFGLTMINFGIITYGTIFKEWDFKITAILNSLLWMGDTLASLLNNDSEEIGPSKAGDLAIMSIHVPVVFAGLNEMPSCHTFSTVSSAFAIVCGISCLFPDGASMWQLKNTDDLTPALMHFMSEGLLTLGTLAISISLGVTPLTSFAYASIVGTFFDIKHTFFDKEVAKLKLDWKKVIVFPFLGVLSTASILLSKDSKSD</sequence>
<reference evidence="3 4" key="1">
    <citation type="journal article" date="2021" name="Sci. Rep.">
        <title>The genome of the diatom Chaetoceros tenuissimus carries an ancient integrated fragment of an extant virus.</title>
        <authorList>
            <person name="Hongo Y."/>
            <person name="Kimura K."/>
            <person name="Takaki Y."/>
            <person name="Yoshida Y."/>
            <person name="Baba S."/>
            <person name="Kobayashi G."/>
            <person name="Nagasaki K."/>
            <person name="Hano T."/>
            <person name="Tomaru Y."/>
        </authorList>
    </citation>
    <scope>NUCLEOTIDE SEQUENCE [LARGE SCALE GENOMIC DNA]</scope>
    <source>
        <strain evidence="3 4">NIES-3715</strain>
    </source>
</reference>
<dbReference type="EMBL" id="BLLK01000047">
    <property type="protein sequence ID" value="GFH54447.1"/>
    <property type="molecule type" value="Genomic_DNA"/>
</dbReference>
<accession>A0AAD3CY99</accession>
<keyword evidence="4" id="KW-1185">Reference proteome</keyword>
<feature type="signal peptide" evidence="2">
    <location>
        <begin position="1"/>
        <end position="15"/>
    </location>
</feature>
<keyword evidence="1" id="KW-0472">Membrane</keyword>
<keyword evidence="2" id="KW-0732">Signal</keyword>
<gene>
    <name evidence="3" type="ORF">CTEN210_10923</name>
</gene>
<evidence type="ECO:0000313" key="3">
    <source>
        <dbReference type="EMBL" id="GFH54447.1"/>
    </source>
</evidence>
<protein>
    <submittedName>
        <fullName evidence="3">Uncharacterized protein</fullName>
    </submittedName>
</protein>
<organism evidence="3 4">
    <name type="scientific">Chaetoceros tenuissimus</name>
    <dbReference type="NCBI Taxonomy" id="426638"/>
    <lineage>
        <taxon>Eukaryota</taxon>
        <taxon>Sar</taxon>
        <taxon>Stramenopiles</taxon>
        <taxon>Ochrophyta</taxon>
        <taxon>Bacillariophyta</taxon>
        <taxon>Coscinodiscophyceae</taxon>
        <taxon>Chaetocerotophycidae</taxon>
        <taxon>Chaetocerotales</taxon>
        <taxon>Chaetocerotaceae</taxon>
        <taxon>Chaetoceros</taxon>
    </lineage>
</organism>
<proteinExistence type="predicted"/>
<evidence type="ECO:0000313" key="4">
    <source>
        <dbReference type="Proteomes" id="UP001054902"/>
    </source>
</evidence>
<feature type="transmembrane region" description="Helical" evidence="1">
    <location>
        <begin position="270"/>
        <end position="287"/>
    </location>
</feature>
<dbReference type="Proteomes" id="UP001054902">
    <property type="component" value="Unassembled WGS sequence"/>
</dbReference>
<name>A0AAD3CY99_9STRA</name>
<keyword evidence="1" id="KW-1133">Transmembrane helix</keyword>
<feature type="transmembrane region" description="Helical" evidence="1">
    <location>
        <begin position="219"/>
        <end position="249"/>
    </location>
</feature>
<keyword evidence="1" id="KW-0812">Transmembrane</keyword>
<comment type="caution">
    <text evidence="3">The sequence shown here is derived from an EMBL/GenBank/DDBJ whole genome shotgun (WGS) entry which is preliminary data.</text>
</comment>
<evidence type="ECO:0000256" key="2">
    <source>
        <dbReference type="SAM" id="SignalP"/>
    </source>
</evidence>
<dbReference type="AlphaFoldDB" id="A0AAD3CY99"/>